<dbReference type="InterPro" id="IPR003594">
    <property type="entry name" value="HATPase_dom"/>
</dbReference>
<dbReference type="CDD" id="cd00082">
    <property type="entry name" value="HisKA"/>
    <property type="match status" value="1"/>
</dbReference>
<dbReference type="SMART" id="SM00388">
    <property type="entry name" value="HisKA"/>
    <property type="match status" value="1"/>
</dbReference>
<evidence type="ECO:0000256" key="9">
    <source>
        <dbReference type="ARBA" id="ARBA00023015"/>
    </source>
</evidence>
<keyword evidence="19" id="KW-1185">Reference proteome</keyword>
<dbReference type="GO" id="GO:0003700">
    <property type="term" value="F:DNA-binding transcription factor activity"/>
    <property type="evidence" value="ECO:0007669"/>
    <property type="project" value="InterPro"/>
</dbReference>
<dbReference type="Pfam" id="PF07495">
    <property type="entry name" value="Y_Y_Y"/>
    <property type="match status" value="1"/>
</dbReference>
<evidence type="ECO:0000256" key="2">
    <source>
        <dbReference type="ARBA" id="ARBA00012438"/>
    </source>
</evidence>
<evidence type="ECO:0000256" key="12">
    <source>
        <dbReference type="PROSITE-ProRule" id="PRU00169"/>
    </source>
</evidence>
<dbReference type="InterPro" id="IPR018062">
    <property type="entry name" value="HTH_AraC-typ_CS"/>
</dbReference>
<evidence type="ECO:0000256" key="8">
    <source>
        <dbReference type="ARBA" id="ARBA00023012"/>
    </source>
</evidence>
<keyword evidence="11" id="KW-0804">Transcription</keyword>
<feature type="chain" id="PRO_5007824080" description="histidine kinase" evidence="14">
    <location>
        <begin position="20"/>
        <end position="1297"/>
    </location>
</feature>
<dbReference type="SUPFAM" id="SSF47384">
    <property type="entry name" value="Homodimeric domain of signal transducing histidine kinase"/>
    <property type="match status" value="1"/>
</dbReference>
<keyword evidence="7" id="KW-0067">ATP-binding</keyword>
<evidence type="ECO:0000256" key="11">
    <source>
        <dbReference type="ARBA" id="ARBA00023163"/>
    </source>
</evidence>
<comment type="caution">
    <text evidence="18">The sequence shown here is derived from an EMBL/GenBank/DDBJ whole genome shotgun (WGS) entry which is preliminary data.</text>
</comment>
<dbReference type="GO" id="GO:0043565">
    <property type="term" value="F:sequence-specific DNA binding"/>
    <property type="evidence" value="ECO:0007669"/>
    <property type="project" value="InterPro"/>
</dbReference>
<dbReference type="SMART" id="SM00342">
    <property type="entry name" value="HTH_ARAC"/>
    <property type="match status" value="1"/>
</dbReference>
<proteinExistence type="predicted"/>
<keyword evidence="13" id="KW-1133">Transmembrane helix</keyword>
<dbReference type="Gene3D" id="2.130.10.10">
    <property type="entry name" value="YVTN repeat-like/Quinoprotein amine dehydrogenase"/>
    <property type="match status" value="2"/>
</dbReference>
<dbReference type="FunFam" id="3.30.565.10:FF:000037">
    <property type="entry name" value="Hybrid sensor histidine kinase/response regulator"/>
    <property type="match status" value="1"/>
</dbReference>
<keyword evidence="4" id="KW-0808">Transferase</keyword>
<dbReference type="SMART" id="SM00387">
    <property type="entry name" value="HATPase_c"/>
    <property type="match status" value="1"/>
</dbReference>
<dbReference type="Pfam" id="PF02518">
    <property type="entry name" value="HATPase_c"/>
    <property type="match status" value="1"/>
</dbReference>
<dbReference type="InterPro" id="IPR011006">
    <property type="entry name" value="CheY-like_superfamily"/>
</dbReference>
<keyword evidence="14" id="KW-0732">Signal</keyword>
<dbReference type="InterPro" id="IPR001789">
    <property type="entry name" value="Sig_transdc_resp-reg_receiver"/>
</dbReference>
<sequence>MRFRYIFLFVTIFFGTVSAADTKFYSVNSIYDISVREAYSICSDKNGFVWASAKTGILRLTENDCRLYKLPYDIAFISSRLLYSNNVLYVCANDGQMFYYNAVKDKFIPFVNISKLLNDKFLVVNDIQADDKGAFWIATRFGGLYRYYKQKISLIGRQRVEIRGFAWHDKRHLIVGYFDNVRLLDTETGTDMPLVKLGNPNALSKLYFDKNQNKLWIGTVSSGLYEYDFNKRILSQFNANVFPHQPVLAITANSDSTLLVGVDGQGIWKIDRKKANRIIDIYKEDIDNAFSLHGDGVYDIFCDRNNRIWTATYSGGISFFDQRPSLVTQVSHLVNNANSLCNNFINKIIEDSRGNIWFATNNGISKWDVRSNRWATFYHNERKQAQVFLALCEDNKGNIWAGTYASGVYVLDGTSGREIAHYGQNTGKSPFVNNFIHDIYKDSDGDLWIGGSGGNIACYIVKENRFRIYQEQPVSAFVEYKRGTMLLACSYGLCSLDKKTGVETILKQGFLAQGMTISNGETWVATRGDGLIRFNLATKKIEKITTASGLPSNFINGIMKIGDCFWIGTETGLCKFNPKNYSVTTYSSHLSLSRAAYNINAQCQLRNGSLIWGTNNGAVMFSPAAIRNVVSKAGLYLQDLTISGVSIKDNPNFKLKYPLDSLTEIKLNYSQNTFSLELLALGQNISDSKYSYLLEGFDKTWSQPNSQKIITYTNLPSGSYVLKIRLYDNSMDHVITERSINIRIVPPVWARWWFVMLMLLIVAGVIYVLSRYYLEHIKKLHIEKKVQFFANTAHEIRTALTLIKAPIEELNKDVAISEAGKYYLRLASEQSKRLSKVVTQIMDFQKLDVGKEHLSLCDVDIVNMIQLQKMMFESYAQSKNIELIFNTNVPAYNSGVDETMMEKVLGNLISNAIKYSHPKSRVTLNLNCTPENWSLEVIDQGIGISEKAQQSLFNEFYRGDNAVNAKVIGSGIGLMIAKNYVLLHGGEISCSSKENVGSCFKIVIPYKDVEPCSQVIKLTTSQQENDFSIEHSDLPIADQLPDDSHKRMKLLVVEDNIDLRNFLLFTLGNEFEVQAAENGQIAWEIIQKDIPDLVVSDIMMPNMDGFELCSLIKSTFQTSHVPVILLTALSEQADQLHGLGLGADDYLTKPFDVPILLQRIKSIVQNRENVRGKTLKMIDGEAGEEQIFENKNNDQFVKKALSVVRANLEKTEFGKDEFASAMNVSASLLYKKLKTLTDQSPNEFIKSIRLNYAIELLKSRKYSITEVSELTGFASAGYFSTVFKKHFGKSPTDILDA</sequence>
<evidence type="ECO:0000256" key="5">
    <source>
        <dbReference type="ARBA" id="ARBA00022741"/>
    </source>
</evidence>
<protein>
    <recommendedName>
        <fullName evidence="2">histidine kinase</fullName>
        <ecNumber evidence="2">2.7.13.3</ecNumber>
    </recommendedName>
</protein>
<dbReference type="InterPro" id="IPR005467">
    <property type="entry name" value="His_kinase_dom"/>
</dbReference>
<keyword evidence="6" id="KW-0418">Kinase</keyword>
<dbReference type="CDD" id="cd17574">
    <property type="entry name" value="REC_OmpR"/>
    <property type="match status" value="1"/>
</dbReference>
<dbReference type="SUPFAM" id="SSF101898">
    <property type="entry name" value="NHL repeat"/>
    <property type="match status" value="1"/>
</dbReference>
<evidence type="ECO:0000256" key="13">
    <source>
        <dbReference type="SAM" id="Phobius"/>
    </source>
</evidence>
<feature type="signal peptide" evidence="14">
    <location>
        <begin position="1"/>
        <end position="19"/>
    </location>
</feature>
<evidence type="ECO:0000256" key="6">
    <source>
        <dbReference type="ARBA" id="ARBA00022777"/>
    </source>
</evidence>
<dbReference type="PROSITE" id="PS50110">
    <property type="entry name" value="RESPONSE_REGULATORY"/>
    <property type="match status" value="1"/>
</dbReference>
<dbReference type="STRING" id="681398.PJIAN_3788"/>
<keyword evidence="13" id="KW-0472">Membrane</keyword>
<evidence type="ECO:0000256" key="1">
    <source>
        <dbReference type="ARBA" id="ARBA00000085"/>
    </source>
</evidence>
<dbReference type="SUPFAM" id="SSF63829">
    <property type="entry name" value="Calcium-dependent phosphotriesterase"/>
    <property type="match status" value="2"/>
</dbReference>
<evidence type="ECO:0000259" key="17">
    <source>
        <dbReference type="PROSITE" id="PS50110"/>
    </source>
</evidence>
<dbReference type="InterPro" id="IPR013783">
    <property type="entry name" value="Ig-like_fold"/>
</dbReference>
<evidence type="ECO:0000259" key="16">
    <source>
        <dbReference type="PROSITE" id="PS50109"/>
    </source>
</evidence>
<reference evidence="19" key="1">
    <citation type="submission" date="2016-04" db="EMBL/GenBank/DDBJ databases">
        <title>Draft genome sequence of Paludibacter jiangxiensis strain NM7.</title>
        <authorList>
            <person name="Qiu Y."/>
            <person name="Matsuura N."/>
            <person name="Ohashi A."/>
            <person name="Tourlousse M.D."/>
            <person name="Sekiguchi Y."/>
        </authorList>
    </citation>
    <scope>NUCLEOTIDE SEQUENCE [LARGE SCALE GENOMIC DNA]</scope>
    <source>
        <strain evidence="19">NM7</strain>
    </source>
</reference>
<accession>A0A161LVV2</accession>
<dbReference type="Gene3D" id="1.10.10.60">
    <property type="entry name" value="Homeodomain-like"/>
    <property type="match status" value="1"/>
</dbReference>
<comment type="catalytic activity">
    <reaction evidence="1">
        <text>ATP + protein L-histidine = ADP + protein N-phospho-L-histidine.</text>
        <dbReference type="EC" id="2.7.13.3"/>
    </reaction>
</comment>
<feature type="transmembrane region" description="Helical" evidence="13">
    <location>
        <begin position="752"/>
        <end position="774"/>
    </location>
</feature>
<keyword evidence="5" id="KW-0547">Nucleotide-binding</keyword>
<keyword evidence="10" id="KW-0238">DNA-binding</keyword>
<dbReference type="SMART" id="SM00448">
    <property type="entry name" value="REC"/>
    <property type="match status" value="1"/>
</dbReference>
<keyword evidence="13" id="KW-0812">Transmembrane</keyword>
<dbReference type="Gene3D" id="3.30.565.10">
    <property type="entry name" value="Histidine kinase-like ATPase, C-terminal domain"/>
    <property type="match status" value="1"/>
</dbReference>
<dbReference type="InterPro" id="IPR036097">
    <property type="entry name" value="HisK_dim/P_sf"/>
</dbReference>
<dbReference type="InterPro" id="IPR036890">
    <property type="entry name" value="HATPase_C_sf"/>
</dbReference>
<dbReference type="RefSeq" id="WP_068704618.1">
    <property type="nucleotide sequence ID" value="NZ_BDCR01000003.1"/>
</dbReference>
<feature type="domain" description="HTH araC/xylS-type" evidence="15">
    <location>
        <begin position="1198"/>
        <end position="1297"/>
    </location>
</feature>
<feature type="domain" description="Histidine kinase" evidence="16">
    <location>
        <begin position="791"/>
        <end position="1008"/>
    </location>
</feature>
<evidence type="ECO:0000313" key="19">
    <source>
        <dbReference type="Proteomes" id="UP000076586"/>
    </source>
</evidence>
<evidence type="ECO:0000256" key="7">
    <source>
        <dbReference type="ARBA" id="ARBA00022840"/>
    </source>
</evidence>
<dbReference type="Gene3D" id="3.40.50.2300">
    <property type="match status" value="1"/>
</dbReference>
<dbReference type="Gene3D" id="1.10.287.130">
    <property type="match status" value="1"/>
</dbReference>
<dbReference type="EC" id="2.7.13.3" evidence="2"/>
<dbReference type="Pfam" id="PF00072">
    <property type="entry name" value="Response_reg"/>
    <property type="match status" value="1"/>
</dbReference>
<evidence type="ECO:0000256" key="4">
    <source>
        <dbReference type="ARBA" id="ARBA00022679"/>
    </source>
</evidence>
<dbReference type="Pfam" id="PF07494">
    <property type="entry name" value="Reg_prop"/>
    <property type="match status" value="3"/>
</dbReference>
<dbReference type="CDD" id="cd00075">
    <property type="entry name" value="HATPase"/>
    <property type="match status" value="1"/>
</dbReference>
<name>A0A161LVV2_9BACT</name>
<dbReference type="EMBL" id="BDCR01000003">
    <property type="protein sequence ID" value="GAT63459.1"/>
    <property type="molecule type" value="Genomic_DNA"/>
</dbReference>
<dbReference type="InterPro" id="IPR004358">
    <property type="entry name" value="Sig_transdc_His_kin-like_C"/>
</dbReference>
<evidence type="ECO:0000313" key="18">
    <source>
        <dbReference type="EMBL" id="GAT63459.1"/>
    </source>
</evidence>
<dbReference type="Proteomes" id="UP000076586">
    <property type="component" value="Unassembled WGS sequence"/>
</dbReference>
<evidence type="ECO:0000256" key="3">
    <source>
        <dbReference type="ARBA" id="ARBA00022553"/>
    </source>
</evidence>
<feature type="domain" description="Response regulatory" evidence="17">
    <location>
        <begin position="1049"/>
        <end position="1164"/>
    </location>
</feature>
<gene>
    <name evidence="18" type="ORF">PJIAN_3788</name>
</gene>
<dbReference type="InterPro" id="IPR003661">
    <property type="entry name" value="HisK_dim/P_dom"/>
</dbReference>
<feature type="modified residue" description="4-aspartylphosphate" evidence="12">
    <location>
        <position position="1097"/>
    </location>
</feature>
<dbReference type="PANTHER" id="PTHR43547:SF2">
    <property type="entry name" value="HYBRID SIGNAL TRANSDUCTION HISTIDINE KINASE C"/>
    <property type="match status" value="1"/>
</dbReference>
<dbReference type="PRINTS" id="PR00344">
    <property type="entry name" value="BCTRLSENSOR"/>
</dbReference>
<dbReference type="InterPro" id="IPR015943">
    <property type="entry name" value="WD40/YVTN_repeat-like_dom_sf"/>
</dbReference>
<evidence type="ECO:0000256" key="14">
    <source>
        <dbReference type="SAM" id="SignalP"/>
    </source>
</evidence>
<dbReference type="Pfam" id="PF12833">
    <property type="entry name" value="HTH_18"/>
    <property type="match status" value="1"/>
</dbReference>
<dbReference type="PROSITE" id="PS00041">
    <property type="entry name" value="HTH_ARAC_FAMILY_1"/>
    <property type="match status" value="1"/>
</dbReference>
<keyword evidence="3 12" id="KW-0597">Phosphoprotein</keyword>
<dbReference type="InterPro" id="IPR009057">
    <property type="entry name" value="Homeodomain-like_sf"/>
</dbReference>
<dbReference type="SUPFAM" id="SSF52172">
    <property type="entry name" value="CheY-like"/>
    <property type="match status" value="1"/>
</dbReference>
<dbReference type="InterPro" id="IPR018060">
    <property type="entry name" value="HTH_AraC"/>
</dbReference>
<dbReference type="PANTHER" id="PTHR43547">
    <property type="entry name" value="TWO-COMPONENT HISTIDINE KINASE"/>
    <property type="match status" value="1"/>
</dbReference>
<dbReference type="PROSITE" id="PS50109">
    <property type="entry name" value="HIS_KIN"/>
    <property type="match status" value="1"/>
</dbReference>
<dbReference type="InterPro" id="IPR011110">
    <property type="entry name" value="Reg_prop"/>
</dbReference>
<keyword evidence="8" id="KW-0902">Two-component regulatory system</keyword>
<dbReference type="Gene3D" id="2.60.40.10">
    <property type="entry name" value="Immunoglobulins"/>
    <property type="match status" value="1"/>
</dbReference>
<dbReference type="Pfam" id="PF00512">
    <property type="entry name" value="HisKA"/>
    <property type="match status" value="1"/>
</dbReference>
<dbReference type="SUPFAM" id="SSF55874">
    <property type="entry name" value="ATPase domain of HSP90 chaperone/DNA topoisomerase II/histidine kinase"/>
    <property type="match status" value="1"/>
</dbReference>
<dbReference type="SUPFAM" id="SSF46689">
    <property type="entry name" value="Homeodomain-like"/>
    <property type="match status" value="1"/>
</dbReference>
<dbReference type="GO" id="GO:0005524">
    <property type="term" value="F:ATP binding"/>
    <property type="evidence" value="ECO:0007669"/>
    <property type="project" value="UniProtKB-KW"/>
</dbReference>
<dbReference type="GO" id="GO:0000155">
    <property type="term" value="F:phosphorelay sensor kinase activity"/>
    <property type="evidence" value="ECO:0007669"/>
    <property type="project" value="InterPro"/>
</dbReference>
<keyword evidence="9" id="KW-0805">Transcription regulation</keyword>
<reference evidence="19" key="2">
    <citation type="journal article" date="2017" name="Genome Announc.">
        <title>Draft genome sequence of Paludibacter jiangxiensis NM7(T), a propionate-producing fermentative bacterium.</title>
        <authorList>
            <person name="Qiu Y.-L."/>
            <person name="Tourlousse D.M."/>
            <person name="Matsuura N."/>
            <person name="Ohashi A."/>
            <person name="Sekiguchi Y."/>
        </authorList>
    </citation>
    <scope>NUCLEOTIDE SEQUENCE [LARGE SCALE GENOMIC DNA]</scope>
    <source>
        <strain evidence="19">NM7</strain>
    </source>
</reference>
<dbReference type="OrthoDB" id="717811at2"/>
<evidence type="ECO:0000256" key="10">
    <source>
        <dbReference type="ARBA" id="ARBA00023125"/>
    </source>
</evidence>
<dbReference type="InterPro" id="IPR011123">
    <property type="entry name" value="Y_Y_Y"/>
</dbReference>
<dbReference type="PROSITE" id="PS01124">
    <property type="entry name" value="HTH_ARAC_FAMILY_2"/>
    <property type="match status" value="1"/>
</dbReference>
<organism evidence="18 19">
    <name type="scientific">Paludibacter jiangxiensis</name>
    <dbReference type="NCBI Taxonomy" id="681398"/>
    <lineage>
        <taxon>Bacteria</taxon>
        <taxon>Pseudomonadati</taxon>
        <taxon>Bacteroidota</taxon>
        <taxon>Bacteroidia</taxon>
        <taxon>Bacteroidales</taxon>
        <taxon>Paludibacteraceae</taxon>
        <taxon>Paludibacter</taxon>
    </lineage>
</organism>
<evidence type="ECO:0000259" key="15">
    <source>
        <dbReference type="PROSITE" id="PS01124"/>
    </source>
</evidence>